<protein>
    <submittedName>
        <fullName evidence="1">Uncharacterized protein</fullName>
    </submittedName>
</protein>
<name>A0A9P6KWQ7_9MICR</name>
<sequence length="301" mass="35552">MNIILVIGYICSVFGKLGYKIQKSGYFRMNGVMPLRDLERYIERITLRLNDGNLTQTKEEFLDLDYDYVLDFVHGIVDYEIVKTIGGCYGSDNLSTSIIVKYKHQNDSEEHKIDINNIDKLINSYNFKLDKKQLLKLSIIDLIEQFLQPKLSVLDNDLFYANFFYEELEKKVGNQNFHYFESLRRCFEYLHNHIKDFASKPGCEIFERIIRRNISVSGVDIDLMDENIFFETWKIITDLKNLIKAIIAVQNNDPINFEALRYNEDIQVNFYRTVAINLLDEKDKTIIISREKLYVKLLNEK</sequence>
<reference evidence="1 2" key="1">
    <citation type="journal article" date="2020" name="Genome Biol. Evol.">
        <title>Comparative genomics of strictly vertically transmitted, feminizing microsporidia endosymbionts of amphipod crustaceans.</title>
        <authorList>
            <person name="Cormier A."/>
            <person name="Chebbi M.A."/>
            <person name="Giraud I."/>
            <person name="Wattier R."/>
            <person name="Teixeira M."/>
            <person name="Gilbert C."/>
            <person name="Rigaud T."/>
            <person name="Cordaux R."/>
        </authorList>
    </citation>
    <scope>NUCLEOTIDE SEQUENCE [LARGE SCALE GENOMIC DNA]</scope>
    <source>
        <strain evidence="1 2">Ou3-Ou53</strain>
    </source>
</reference>
<keyword evidence="2" id="KW-1185">Reference proteome</keyword>
<evidence type="ECO:0000313" key="2">
    <source>
        <dbReference type="Proteomes" id="UP000740883"/>
    </source>
</evidence>
<dbReference type="EMBL" id="SBJO01001216">
    <property type="protein sequence ID" value="KAF9749459.1"/>
    <property type="molecule type" value="Genomic_DNA"/>
</dbReference>
<feature type="non-terminal residue" evidence="1">
    <location>
        <position position="301"/>
    </location>
</feature>
<evidence type="ECO:0000313" key="1">
    <source>
        <dbReference type="EMBL" id="KAF9749459.1"/>
    </source>
</evidence>
<comment type="caution">
    <text evidence="1">The sequence shown here is derived from an EMBL/GenBank/DDBJ whole genome shotgun (WGS) entry which is preliminary data.</text>
</comment>
<organism evidence="1 2">
    <name type="scientific">Nosema granulosis</name>
    <dbReference type="NCBI Taxonomy" id="83296"/>
    <lineage>
        <taxon>Eukaryota</taxon>
        <taxon>Fungi</taxon>
        <taxon>Fungi incertae sedis</taxon>
        <taxon>Microsporidia</taxon>
        <taxon>Nosematidae</taxon>
        <taxon>Nosema</taxon>
    </lineage>
</organism>
<dbReference type="AlphaFoldDB" id="A0A9P6KWQ7"/>
<proteinExistence type="predicted"/>
<accession>A0A9P6KWQ7</accession>
<gene>
    <name evidence="1" type="ORF">NGRA_3477</name>
</gene>
<dbReference type="Proteomes" id="UP000740883">
    <property type="component" value="Unassembled WGS sequence"/>
</dbReference>